<feature type="non-terminal residue" evidence="1">
    <location>
        <position position="1"/>
    </location>
</feature>
<organism evidence="1">
    <name type="scientific">Trepomonas sp. PC1</name>
    <dbReference type="NCBI Taxonomy" id="1076344"/>
    <lineage>
        <taxon>Eukaryota</taxon>
        <taxon>Metamonada</taxon>
        <taxon>Diplomonadida</taxon>
        <taxon>Hexamitidae</taxon>
        <taxon>Hexamitinae</taxon>
        <taxon>Trepomonas</taxon>
    </lineage>
</organism>
<sequence>RTVTFDIFSANIAIVGYNYTKNRTSSFLLPDTQNIDKASENFSMYPFIIAVKDIDDMGQIQQINQKLAKIKELDQLQSDLREILKLQNELEAAHEKFDLRQNLNDQIEVKLEQLNYLHMDGSAGFNQDLQELKNKIDDSSATIKCINQIIQLKHNVFDLSSIMLYSDLPPNTTVKSETLKIEEMTKEKHFEELFLKKKPDEFINISKKNVLQFVCQHLINYTMTHFIKIGKDDFRFQISTPNELLLKLKFKFISGDALEFCKEELTDLLNFHFSQNNQVVKIHEVKCNNLFSLDLGTGFYMASLAQQVAQSHDREQGQYCVDRDKNKVFLQLKSKTLKQSSQIGICSDFRLSNIQGLIRSEDYMTIIKNTELSNTQMDRILLHFKRYLYTDKEQVVYVNKKLLQSSVQIFEKGEHFDLLHYFLVILIHIKTGLYNLIWKKEDLDKPDYQEFMSAKYPIDNIIDGIRFSVPISATKDKVDFMEAAIELIFGTQISLQATTEPEAALSTMIGHFQNYNTLSKNHFNFEEVTHVITADGGDGTFDFLMAEKIKLDTMESNNLWKMIQHNAETIGGSQLRDALKSQLCLTFAGYQDIPNEDQLTKTIYEKYLNHKSVSRTGKNSDLQITEILQYFEHKPDECFKYTNKDQPIVSYFIKKDTKNFSEVDANEALQFYQQKIEESRCQNLIGDRQKKFIQQNIKIVLNIENLSLQQAYQSLSKAFDSFVSKCAVRIRNQMQDQKVKVCIGIVGGLSENIIACDMFQKAILNEFKFLIKQNADPDIQFKNLIIQDKKVGQGQQAIIKGIPIQRAEITTRQFTAKATFNLYFSAYSSEESIVENYEMNGRKLKQFPEYIFIEGQKSYMKSENSLVQLLKINQPLSPINEKRVSYVINCGTIYKLHLIKSKNDCPPMIPNNQLNLFSCKKVEFCIYKHQLPRRYVNQYLSNEYDTECEVNIYVNLNNQKFKQHPTLQVDLVWIDYETNQEHTDSIAEISHEDDWFKNWYLLDQVLEPQFDIPRKFLQLEDE</sequence>
<dbReference type="AlphaFoldDB" id="A0A146K4J1"/>
<accession>A0A146K4J1</accession>
<reference evidence="1" key="1">
    <citation type="submission" date="2015-07" db="EMBL/GenBank/DDBJ databases">
        <title>Adaptation to a free-living lifestyle via gene acquisitions in the diplomonad Trepomonas sp. PC1.</title>
        <authorList>
            <person name="Xu F."/>
            <person name="Jerlstrom-Hultqvist J."/>
            <person name="Kolisko M."/>
            <person name="Simpson A.G.B."/>
            <person name="Roger A.J."/>
            <person name="Svard S.G."/>
            <person name="Andersson J.O."/>
        </authorList>
    </citation>
    <scope>NUCLEOTIDE SEQUENCE</scope>
    <source>
        <strain evidence="1">PC1</strain>
    </source>
</reference>
<evidence type="ECO:0000313" key="1">
    <source>
        <dbReference type="EMBL" id="JAP90409.1"/>
    </source>
</evidence>
<proteinExistence type="predicted"/>
<name>A0A146K4J1_9EUKA</name>
<protein>
    <submittedName>
        <fullName evidence="1">Uncharacterized protein</fullName>
    </submittedName>
</protein>
<gene>
    <name evidence="1" type="ORF">TPC1_30096</name>
</gene>
<dbReference type="EMBL" id="GDID01006197">
    <property type="protein sequence ID" value="JAP90409.1"/>
    <property type="molecule type" value="Transcribed_RNA"/>
</dbReference>